<proteinExistence type="predicted"/>
<dbReference type="AlphaFoldDB" id="A0A0F9PSX7"/>
<name>A0A0F9PSX7_9ZZZZ</name>
<organism evidence="1">
    <name type="scientific">marine sediment metagenome</name>
    <dbReference type="NCBI Taxonomy" id="412755"/>
    <lineage>
        <taxon>unclassified sequences</taxon>
        <taxon>metagenomes</taxon>
        <taxon>ecological metagenomes</taxon>
    </lineage>
</organism>
<sequence length="55" mass="6458">MNETDKLIILVAIYRAQVKFLLDNFVSTDNVPTKFWMELMDKYAAKQAKSEDNME</sequence>
<accession>A0A0F9PSX7</accession>
<reference evidence="1" key="1">
    <citation type="journal article" date="2015" name="Nature">
        <title>Complex archaea that bridge the gap between prokaryotes and eukaryotes.</title>
        <authorList>
            <person name="Spang A."/>
            <person name="Saw J.H."/>
            <person name="Jorgensen S.L."/>
            <person name="Zaremba-Niedzwiedzka K."/>
            <person name="Martijn J."/>
            <person name="Lind A.E."/>
            <person name="van Eijk R."/>
            <person name="Schleper C."/>
            <person name="Guy L."/>
            <person name="Ettema T.J."/>
        </authorList>
    </citation>
    <scope>NUCLEOTIDE SEQUENCE</scope>
</reference>
<dbReference type="EMBL" id="LAZR01004946">
    <property type="protein sequence ID" value="KKN04196.1"/>
    <property type="molecule type" value="Genomic_DNA"/>
</dbReference>
<comment type="caution">
    <text evidence="1">The sequence shown here is derived from an EMBL/GenBank/DDBJ whole genome shotgun (WGS) entry which is preliminary data.</text>
</comment>
<evidence type="ECO:0000313" key="1">
    <source>
        <dbReference type="EMBL" id="KKN04196.1"/>
    </source>
</evidence>
<gene>
    <name evidence="1" type="ORF">LCGC14_1099880</name>
</gene>
<protein>
    <submittedName>
        <fullName evidence="1">Uncharacterized protein</fullName>
    </submittedName>
</protein>